<dbReference type="GO" id="GO:0003968">
    <property type="term" value="F:RNA-directed RNA polymerase activity"/>
    <property type="evidence" value="ECO:0007669"/>
    <property type="project" value="UniProtKB-KW"/>
</dbReference>
<evidence type="ECO:0000313" key="11">
    <source>
        <dbReference type="EMBL" id="RCV22396.1"/>
    </source>
</evidence>
<evidence type="ECO:0000256" key="7">
    <source>
        <dbReference type="ARBA" id="ARBA00048744"/>
    </source>
</evidence>
<dbReference type="Pfam" id="PF05183">
    <property type="entry name" value="RdRP"/>
    <property type="match status" value="2"/>
</dbReference>
<accession>A0A368QWQ8</accession>
<keyword evidence="6 8" id="KW-0943">RNA-mediated gene silencing</keyword>
<comment type="function">
    <text evidence="8">Probably involved in the RNA silencing pathway and required for the generation of small interfering RNAs (siRNAs).</text>
</comment>
<sequence>KKINSTDKFTIYCTFYRQVANDGILLGLHQYLYFIHKDGGKEEKLKEEKKKEKNKKCSTSVRCYFVRTESGWERDYHYDLSGHTIDQARRLFMHIHNAPTVAKYLSRFALILSKTIKLGVDLSNVHVKIIDDVPCRYESGQIAVQDGEHLIHTDGTGLISVDLARKCPTSVFKGSFLKACDLPLLIQFCLFHNGYAVKGTLLVDKRLPSETICIRPSMIKIYGDKNSSGEKPFNSLEIITTSNRTKRTLISRFLISLLHYGRVPAEYFVELLRRALEDVNKARHKPRDSLEVAFNHADLDDSMSARMILSGIQPEDEAYLQFQLALMTKEERKGLKQGRIPIDECYYLMGTTDPTGTLKKDQVCVILVELRGSMKPLLPGWVQILVPAFLRTKSEGCLSLESRVLFFWGVLMLLECFKQHKPWFRRISRRKTEQKKPQDYPGSKLERLLFREYLRARFTPSYVLGAAADCWLAFMDQLLTGDIPKSERKMIKRKMLDLVDIYYLALDAPKSGEKITVPEELMVKQYPHFMERGRYPDYHSASVLGKIYDEVTSQESEAGPSINSALQCFTEMAVSEDYKRRWAALYQEYLRESSKLHKLENKAERNTNFRELYQEYKWMLYKAEEFEYSPRERFDLFNEACAVYQVVYEHAVPRNEVSKCGFAWKVAGRALCQLYTLKHGGDTVLCSFSVLEGAFKKNRAP</sequence>
<dbReference type="PANTHER" id="PTHR23079">
    <property type="entry name" value="RNA-DEPENDENT RNA POLYMERASE"/>
    <property type="match status" value="1"/>
</dbReference>
<dbReference type="InterPro" id="IPR057596">
    <property type="entry name" value="RDRP_core"/>
</dbReference>
<dbReference type="InterPro" id="IPR007855">
    <property type="entry name" value="RDRP"/>
</dbReference>
<dbReference type="GO" id="GO:0031047">
    <property type="term" value="P:regulatory ncRNA-mediated gene silencing"/>
    <property type="evidence" value="ECO:0007669"/>
    <property type="project" value="UniProtKB-KW"/>
</dbReference>
<organism evidence="11">
    <name type="scientific">Setaria italica</name>
    <name type="common">Foxtail millet</name>
    <name type="synonym">Panicum italicum</name>
    <dbReference type="NCBI Taxonomy" id="4555"/>
    <lineage>
        <taxon>Eukaryota</taxon>
        <taxon>Viridiplantae</taxon>
        <taxon>Streptophyta</taxon>
        <taxon>Embryophyta</taxon>
        <taxon>Tracheophyta</taxon>
        <taxon>Spermatophyta</taxon>
        <taxon>Magnoliopsida</taxon>
        <taxon>Liliopsida</taxon>
        <taxon>Poales</taxon>
        <taxon>Poaceae</taxon>
        <taxon>PACMAD clade</taxon>
        <taxon>Panicoideae</taxon>
        <taxon>Panicodae</taxon>
        <taxon>Paniceae</taxon>
        <taxon>Cenchrinae</taxon>
        <taxon>Setaria</taxon>
    </lineage>
</organism>
<evidence type="ECO:0000256" key="8">
    <source>
        <dbReference type="RuleBase" id="RU363098"/>
    </source>
</evidence>
<reference evidence="11" key="2">
    <citation type="submission" date="2015-07" db="EMBL/GenBank/DDBJ databases">
        <authorList>
            <person name="Noorani M."/>
        </authorList>
    </citation>
    <scope>NUCLEOTIDE SEQUENCE</scope>
    <source>
        <strain evidence="11">Yugu1</strain>
    </source>
</reference>
<evidence type="ECO:0000256" key="3">
    <source>
        <dbReference type="ARBA" id="ARBA00022679"/>
    </source>
</evidence>
<name>A0A368QWQ8_SETIT</name>
<keyword evidence="3 8" id="KW-0808">Transferase</keyword>
<feature type="domain" description="RDRP core" evidence="9">
    <location>
        <begin position="431"/>
        <end position="551"/>
    </location>
</feature>
<dbReference type="Pfam" id="PF26253">
    <property type="entry name" value="RdRP_head"/>
    <property type="match status" value="1"/>
</dbReference>
<evidence type="ECO:0000259" key="10">
    <source>
        <dbReference type="Pfam" id="PF26253"/>
    </source>
</evidence>
<proteinExistence type="inferred from homology"/>
<dbReference type="STRING" id="4555.A0A368QWQ8"/>
<evidence type="ECO:0000256" key="2">
    <source>
        <dbReference type="ARBA" id="ARBA00022484"/>
    </source>
</evidence>
<evidence type="ECO:0000259" key="9">
    <source>
        <dbReference type="Pfam" id="PF05183"/>
    </source>
</evidence>
<feature type="domain" description="RDRP C-terminal head" evidence="10">
    <location>
        <begin position="590"/>
        <end position="690"/>
    </location>
</feature>
<dbReference type="GO" id="GO:0003723">
    <property type="term" value="F:RNA binding"/>
    <property type="evidence" value="ECO:0007669"/>
    <property type="project" value="UniProtKB-KW"/>
</dbReference>
<dbReference type="OrthoDB" id="6513042at2759"/>
<evidence type="ECO:0000256" key="5">
    <source>
        <dbReference type="ARBA" id="ARBA00022884"/>
    </source>
</evidence>
<feature type="non-terminal residue" evidence="11">
    <location>
        <position position="1"/>
    </location>
</feature>
<dbReference type="PANTHER" id="PTHR23079:SF55">
    <property type="entry name" value="RNA-DIRECTED RNA POLYMERASE"/>
    <property type="match status" value="1"/>
</dbReference>
<dbReference type="AlphaFoldDB" id="A0A368QWQ8"/>
<dbReference type="EC" id="2.7.7.48" evidence="8"/>
<keyword evidence="4 8" id="KW-0548">Nucleotidyltransferase</keyword>
<dbReference type="InterPro" id="IPR058752">
    <property type="entry name" value="RDRP_C_head"/>
</dbReference>
<protein>
    <recommendedName>
        <fullName evidence="8">RNA-dependent RNA polymerase</fullName>
        <ecNumber evidence="8">2.7.7.48</ecNumber>
    </recommendedName>
</protein>
<keyword evidence="2 8" id="KW-0696">RNA-directed RNA polymerase</keyword>
<dbReference type="EMBL" id="CM003531">
    <property type="protein sequence ID" value="RCV22396.1"/>
    <property type="molecule type" value="Genomic_DNA"/>
</dbReference>
<evidence type="ECO:0000256" key="1">
    <source>
        <dbReference type="ARBA" id="ARBA00005762"/>
    </source>
</evidence>
<comment type="catalytic activity">
    <reaction evidence="7 8">
        <text>RNA(n) + a ribonucleoside 5'-triphosphate = RNA(n+1) + diphosphate</text>
        <dbReference type="Rhea" id="RHEA:21248"/>
        <dbReference type="Rhea" id="RHEA-COMP:14527"/>
        <dbReference type="Rhea" id="RHEA-COMP:17342"/>
        <dbReference type="ChEBI" id="CHEBI:33019"/>
        <dbReference type="ChEBI" id="CHEBI:61557"/>
        <dbReference type="ChEBI" id="CHEBI:140395"/>
        <dbReference type="EC" id="2.7.7.48"/>
    </reaction>
</comment>
<keyword evidence="5 8" id="KW-0694">RNA-binding</keyword>
<comment type="similarity">
    <text evidence="1 8">Belongs to the RdRP family.</text>
</comment>
<gene>
    <name evidence="11" type="ORF">SETIT_4G217300v2</name>
</gene>
<evidence type="ECO:0000256" key="4">
    <source>
        <dbReference type="ARBA" id="ARBA00022695"/>
    </source>
</evidence>
<evidence type="ECO:0000256" key="6">
    <source>
        <dbReference type="ARBA" id="ARBA00023158"/>
    </source>
</evidence>
<feature type="domain" description="RDRP core" evidence="9">
    <location>
        <begin position="10"/>
        <end position="367"/>
    </location>
</feature>
<reference evidence="11" key="1">
    <citation type="journal article" date="2012" name="Nat. Biotechnol.">
        <title>Reference genome sequence of the model plant Setaria.</title>
        <authorList>
            <person name="Bennetzen J.L."/>
            <person name="Schmutz J."/>
            <person name="Wang H."/>
            <person name="Percifield R."/>
            <person name="Hawkins J."/>
            <person name="Pontaroli A.C."/>
            <person name="Estep M."/>
            <person name="Feng L."/>
            <person name="Vaughn J.N."/>
            <person name="Grimwood J."/>
            <person name="Jenkins J."/>
            <person name="Barry K."/>
            <person name="Lindquist E."/>
            <person name="Hellsten U."/>
            <person name="Deshpande S."/>
            <person name="Wang X."/>
            <person name="Wu X."/>
            <person name="Mitros T."/>
            <person name="Triplett J."/>
            <person name="Yang X."/>
            <person name="Ye C.Y."/>
            <person name="Mauro-Herrera M."/>
            <person name="Wang L."/>
            <person name="Li P."/>
            <person name="Sharma M."/>
            <person name="Sharma R."/>
            <person name="Ronald P.C."/>
            <person name="Panaud O."/>
            <person name="Kellogg E.A."/>
            <person name="Brutnell T.P."/>
            <person name="Doust A.N."/>
            <person name="Tuskan G.A."/>
            <person name="Rokhsar D."/>
            <person name="Devos K.M."/>
        </authorList>
    </citation>
    <scope>NUCLEOTIDE SEQUENCE [LARGE SCALE GENOMIC DNA]</scope>
    <source>
        <strain evidence="11">Yugu1</strain>
    </source>
</reference>